<protein>
    <submittedName>
        <fullName evidence="3">YdeI/OmpD-associated family protein</fullName>
    </submittedName>
</protein>
<keyword evidence="4" id="KW-1185">Reference proteome</keyword>
<dbReference type="SUPFAM" id="SSF159888">
    <property type="entry name" value="YdhG-like"/>
    <property type="match status" value="1"/>
</dbReference>
<reference evidence="3 4" key="1">
    <citation type="submission" date="2022-03" db="EMBL/GenBank/DDBJ databases">
        <title>Luteimonas soily sp. nov., a novel bacterium isolated from the soil.</title>
        <authorList>
            <person name="Zhang X."/>
        </authorList>
    </citation>
    <scope>NUCLEOTIDE SEQUENCE [LARGE SCALE GENOMIC DNA]</scope>
    <source>
        <strain evidence="3 4">50</strain>
    </source>
</reference>
<dbReference type="Pfam" id="PF08818">
    <property type="entry name" value="DUF1801"/>
    <property type="match status" value="1"/>
</dbReference>
<dbReference type="RefSeq" id="WP_243318477.1">
    <property type="nucleotide sequence ID" value="NZ_JALGCL010000001.1"/>
</dbReference>
<proteinExistence type="predicted"/>
<feature type="domain" description="YdhG-like" evidence="2">
    <location>
        <begin position="20"/>
        <end position="111"/>
    </location>
</feature>
<sequence>MPSQDPRIDAYIAGAAPFAQPILGKLRAIVHEACPGAEETIKWSMPCFMHAGGILCSMAAFKQHVSFGFWKHALVMGEGVERDGMGSFGRMASVKDLPAKKELLALIGKAMALNEQGVKTPGARKATSPRPPPAAPDDLAAALRKNKAAAATFKAFPPGQQREYIDWLVGAKREDTRAKRLAQAVEWLAEGKRRNWKYENC</sequence>
<dbReference type="InterPro" id="IPR014922">
    <property type="entry name" value="YdhG-like"/>
</dbReference>
<dbReference type="Pfam" id="PF13376">
    <property type="entry name" value="OmdA"/>
    <property type="match status" value="1"/>
</dbReference>
<evidence type="ECO:0000259" key="2">
    <source>
        <dbReference type="Pfam" id="PF08818"/>
    </source>
</evidence>
<feature type="region of interest" description="Disordered" evidence="1">
    <location>
        <begin position="117"/>
        <end position="136"/>
    </location>
</feature>
<dbReference type="EMBL" id="JALGCL010000001">
    <property type="protein sequence ID" value="MCJ0824592.1"/>
    <property type="molecule type" value="Genomic_DNA"/>
</dbReference>
<dbReference type="Gene3D" id="3.90.1150.200">
    <property type="match status" value="1"/>
</dbReference>
<evidence type="ECO:0000256" key="1">
    <source>
        <dbReference type="SAM" id="MobiDB-lite"/>
    </source>
</evidence>
<name>A0ABT0A0T2_9GAMM</name>
<organism evidence="3 4">
    <name type="scientific">Cognatiluteimonas sedimenti</name>
    <dbReference type="NCBI Taxonomy" id="2927791"/>
    <lineage>
        <taxon>Bacteria</taxon>
        <taxon>Pseudomonadati</taxon>
        <taxon>Pseudomonadota</taxon>
        <taxon>Gammaproteobacteria</taxon>
        <taxon>Lysobacterales</taxon>
        <taxon>Lysobacteraceae</taxon>
        <taxon>Cognatiluteimonas</taxon>
    </lineage>
</organism>
<evidence type="ECO:0000313" key="4">
    <source>
        <dbReference type="Proteomes" id="UP001165423"/>
    </source>
</evidence>
<evidence type="ECO:0000313" key="3">
    <source>
        <dbReference type="EMBL" id="MCJ0824592.1"/>
    </source>
</evidence>
<dbReference type="Proteomes" id="UP001165423">
    <property type="component" value="Unassembled WGS sequence"/>
</dbReference>
<gene>
    <name evidence="3" type="ORF">MQC88_01220</name>
</gene>
<accession>A0ABT0A0T2</accession>
<comment type="caution">
    <text evidence="3">The sequence shown here is derived from an EMBL/GenBank/DDBJ whole genome shotgun (WGS) entry which is preliminary data.</text>
</comment>